<accession>A0A9D4JE14</accession>
<keyword evidence="3" id="KW-1185">Reference proteome</keyword>
<evidence type="ECO:0000256" key="1">
    <source>
        <dbReference type="SAM" id="MobiDB-lite"/>
    </source>
</evidence>
<dbReference type="AlphaFoldDB" id="A0A9D4JE14"/>
<evidence type="ECO:0000313" key="2">
    <source>
        <dbReference type="EMBL" id="KAH3805188.1"/>
    </source>
</evidence>
<name>A0A9D4JE14_DREPO</name>
<evidence type="ECO:0000313" key="3">
    <source>
        <dbReference type="Proteomes" id="UP000828390"/>
    </source>
</evidence>
<dbReference type="Proteomes" id="UP000828390">
    <property type="component" value="Unassembled WGS sequence"/>
</dbReference>
<protein>
    <submittedName>
        <fullName evidence="2">Uncharacterized protein</fullName>
    </submittedName>
</protein>
<reference evidence="2" key="2">
    <citation type="submission" date="2020-11" db="EMBL/GenBank/DDBJ databases">
        <authorList>
            <person name="McCartney M.A."/>
            <person name="Auch B."/>
            <person name="Kono T."/>
            <person name="Mallez S."/>
            <person name="Becker A."/>
            <person name="Gohl D.M."/>
            <person name="Silverstein K.A.T."/>
            <person name="Koren S."/>
            <person name="Bechman K.B."/>
            <person name="Herman A."/>
            <person name="Abrahante J.E."/>
            <person name="Garbe J."/>
        </authorList>
    </citation>
    <scope>NUCLEOTIDE SEQUENCE</scope>
    <source>
        <strain evidence="2">Duluth1</strain>
        <tissue evidence="2">Whole animal</tissue>
    </source>
</reference>
<sequence>MVAEILLEDEIQHEQEPSTEDSVPEDCDFDFYHRQELAWLQNRAYKLMMDLVDHD</sequence>
<reference evidence="2" key="1">
    <citation type="journal article" date="2019" name="bioRxiv">
        <title>The Genome of the Zebra Mussel, Dreissena polymorpha: A Resource for Invasive Species Research.</title>
        <authorList>
            <person name="McCartney M.A."/>
            <person name="Auch B."/>
            <person name="Kono T."/>
            <person name="Mallez S."/>
            <person name="Zhang Y."/>
            <person name="Obille A."/>
            <person name="Becker A."/>
            <person name="Abrahante J.E."/>
            <person name="Garbe J."/>
            <person name="Badalamenti J.P."/>
            <person name="Herman A."/>
            <person name="Mangelson H."/>
            <person name="Liachko I."/>
            <person name="Sullivan S."/>
            <person name="Sone E.D."/>
            <person name="Koren S."/>
            <person name="Silverstein K.A.T."/>
            <person name="Beckman K.B."/>
            <person name="Gohl D.M."/>
        </authorList>
    </citation>
    <scope>NUCLEOTIDE SEQUENCE</scope>
    <source>
        <strain evidence="2">Duluth1</strain>
        <tissue evidence="2">Whole animal</tissue>
    </source>
</reference>
<gene>
    <name evidence="2" type="ORF">DPMN_133484</name>
</gene>
<dbReference type="EMBL" id="JAIWYP010000006">
    <property type="protein sequence ID" value="KAH3805188.1"/>
    <property type="molecule type" value="Genomic_DNA"/>
</dbReference>
<organism evidence="2 3">
    <name type="scientific">Dreissena polymorpha</name>
    <name type="common">Zebra mussel</name>
    <name type="synonym">Mytilus polymorpha</name>
    <dbReference type="NCBI Taxonomy" id="45954"/>
    <lineage>
        <taxon>Eukaryota</taxon>
        <taxon>Metazoa</taxon>
        <taxon>Spiralia</taxon>
        <taxon>Lophotrochozoa</taxon>
        <taxon>Mollusca</taxon>
        <taxon>Bivalvia</taxon>
        <taxon>Autobranchia</taxon>
        <taxon>Heteroconchia</taxon>
        <taxon>Euheterodonta</taxon>
        <taxon>Imparidentia</taxon>
        <taxon>Neoheterodontei</taxon>
        <taxon>Myida</taxon>
        <taxon>Dreissenoidea</taxon>
        <taxon>Dreissenidae</taxon>
        <taxon>Dreissena</taxon>
    </lineage>
</organism>
<feature type="region of interest" description="Disordered" evidence="1">
    <location>
        <begin position="1"/>
        <end position="25"/>
    </location>
</feature>
<proteinExistence type="predicted"/>
<comment type="caution">
    <text evidence="2">The sequence shown here is derived from an EMBL/GenBank/DDBJ whole genome shotgun (WGS) entry which is preliminary data.</text>
</comment>